<keyword evidence="2" id="KW-1185">Reference proteome</keyword>
<gene>
    <name evidence="1" type="ORF">PRUPE_1G546500</name>
</gene>
<evidence type="ECO:0000313" key="2">
    <source>
        <dbReference type="Proteomes" id="UP000006882"/>
    </source>
</evidence>
<name>A0A251RI22_PRUPE</name>
<organism evidence="1 2">
    <name type="scientific">Prunus persica</name>
    <name type="common">Peach</name>
    <name type="synonym">Amygdalus persica</name>
    <dbReference type="NCBI Taxonomy" id="3760"/>
    <lineage>
        <taxon>Eukaryota</taxon>
        <taxon>Viridiplantae</taxon>
        <taxon>Streptophyta</taxon>
        <taxon>Embryophyta</taxon>
        <taxon>Tracheophyta</taxon>
        <taxon>Spermatophyta</taxon>
        <taxon>Magnoliopsida</taxon>
        <taxon>eudicotyledons</taxon>
        <taxon>Gunneridae</taxon>
        <taxon>Pentapetalae</taxon>
        <taxon>rosids</taxon>
        <taxon>fabids</taxon>
        <taxon>Rosales</taxon>
        <taxon>Rosaceae</taxon>
        <taxon>Amygdaloideae</taxon>
        <taxon>Amygdaleae</taxon>
        <taxon>Prunus</taxon>
    </lineage>
</organism>
<dbReference type="EMBL" id="CM007651">
    <property type="protein sequence ID" value="ONI35622.1"/>
    <property type="molecule type" value="Genomic_DNA"/>
</dbReference>
<dbReference type="Gramene" id="ONI35622">
    <property type="protein sequence ID" value="ONI35622"/>
    <property type="gene ID" value="PRUPE_1G546500"/>
</dbReference>
<sequence length="92" mass="10760">MLISHFGSPKKPTDLHRFSICVFVKTQIRRSTQAHPCYLCIPSSALQPPPIYLLYFSISVSPDFSIRFLLLRFSNKLEIFFVYLCSKIFVIW</sequence>
<dbReference type="Proteomes" id="UP000006882">
    <property type="component" value="Chromosome G1"/>
</dbReference>
<proteinExistence type="predicted"/>
<dbReference type="AlphaFoldDB" id="A0A251RI22"/>
<evidence type="ECO:0000313" key="1">
    <source>
        <dbReference type="EMBL" id="ONI35622.1"/>
    </source>
</evidence>
<accession>A0A251RI22</accession>
<reference evidence="1 2" key="1">
    <citation type="journal article" date="2013" name="Nat. Genet.">
        <title>The high-quality draft genome of peach (Prunus persica) identifies unique patterns of genetic diversity, domestication and genome evolution.</title>
        <authorList>
            <consortium name="International Peach Genome Initiative"/>
            <person name="Verde I."/>
            <person name="Abbott A.G."/>
            <person name="Scalabrin S."/>
            <person name="Jung S."/>
            <person name="Shu S."/>
            <person name="Marroni F."/>
            <person name="Zhebentyayeva T."/>
            <person name="Dettori M.T."/>
            <person name="Grimwood J."/>
            <person name="Cattonaro F."/>
            <person name="Zuccolo A."/>
            <person name="Rossini L."/>
            <person name="Jenkins J."/>
            <person name="Vendramin E."/>
            <person name="Meisel L.A."/>
            <person name="Decroocq V."/>
            <person name="Sosinski B."/>
            <person name="Prochnik S."/>
            <person name="Mitros T."/>
            <person name="Policriti A."/>
            <person name="Cipriani G."/>
            <person name="Dondini L."/>
            <person name="Ficklin S."/>
            <person name="Goodstein D.M."/>
            <person name="Xuan P."/>
            <person name="Del Fabbro C."/>
            <person name="Aramini V."/>
            <person name="Copetti D."/>
            <person name="Gonzalez S."/>
            <person name="Horner D.S."/>
            <person name="Falchi R."/>
            <person name="Lucas S."/>
            <person name="Mica E."/>
            <person name="Maldonado J."/>
            <person name="Lazzari B."/>
            <person name="Bielenberg D."/>
            <person name="Pirona R."/>
            <person name="Miculan M."/>
            <person name="Barakat A."/>
            <person name="Testolin R."/>
            <person name="Stella A."/>
            <person name="Tartarini S."/>
            <person name="Tonutti P."/>
            <person name="Arus P."/>
            <person name="Orellana A."/>
            <person name="Wells C."/>
            <person name="Main D."/>
            <person name="Vizzotto G."/>
            <person name="Silva H."/>
            <person name="Salamini F."/>
            <person name="Schmutz J."/>
            <person name="Morgante M."/>
            <person name="Rokhsar D.S."/>
        </authorList>
    </citation>
    <scope>NUCLEOTIDE SEQUENCE [LARGE SCALE GENOMIC DNA]</scope>
    <source>
        <strain evidence="2">cv. Nemared</strain>
    </source>
</reference>
<protein>
    <submittedName>
        <fullName evidence="1">Uncharacterized protein</fullName>
    </submittedName>
</protein>